<evidence type="ECO:0000256" key="2">
    <source>
        <dbReference type="ARBA" id="ARBA00022448"/>
    </source>
</evidence>
<dbReference type="Proteomes" id="UP000184346">
    <property type="component" value="Unassembled WGS sequence"/>
</dbReference>
<protein>
    <recommendedName>
        <fullName evidence="9">TRAP transporter small permease protein</fullName>
    </recommendedName>
</protein>
<dbReference type="Pfam" id="PF04290">
    <property type="entry name" value="DctQ"/>
    <property type="match status" value="1"/>
</dbReference>
<feature type="transmembrane region" description="Helical" evidence="9">
    <location>
        <begin position="73"/>
        <end position="92"/>
    </location>
</feature>
<dbReference type="EMBL" id="FQUJ01000009">
    <property type="protein sequence ID" value="SHF29217.1"/>
    <property type="molecule type" value="Genomic_DNA"/>
</dbReference>
<evidence type="ECO:0000256" key="6">
    <source>
        <dbReference type="ARBA" id="ARBA00022989"/>
    </source>
</evidence>
<dbReference type="AlphaFoldDB" id="A0A1M5AGE5"/>
<keyword evidence="5 9" id="KW-0812">Transmembrane</keyword>
<evidence type="ECO:0000256" key="1">
    <source>
        <dbReference type="ARBA" id="ARBA00004429"/>
    </source>
</evidence>
<dbReference type="GO" id="GO:0022857">
    <property type="term" value="F:transmembrane transporter activity"/>
    <property type="evidence" value="ECO:0007669"/>
    <property type="project" value="UniProtKB-UniRule"/>
</dbReference>
<dbReference type="STRING" id="1121942.SAMN02745148_02248"/>
<dbReference type="PANTHER" id="PTHR35011:SF2">
    <property type="entry name" value="2,3-DIKETO-L-GULONATE TRAP TRANSPORTER SMALL PERMEASE PROTEIN YIAM"/>
    <property type="match status" value="1"/>
</dbReference>
<evidence type="ECO:0000313" key="12">
    <source>
        <dbReference type="Proteomes" id="UP000184346"/>
    </source>
</evidence>
<dbReference type="GO" id="GO:0015740">
    <property type="term" value="P:C4-dicarboxylate transport"/>
    <property type="evidence" value="ECO:0007669"/>
    <property type="project" value="TreeGrafter"/>
</dbReference>
<evidence type="ECO:0000259" key="10">
    <source>
        <dbReference type="Pfam" id="PF04290"/>
    </source>
</evidence>
<keyword evidence="2 9" id="KW-0813">Transport</keyword>
<evidence type="ECO:0000256" key="5">
    <source>
        <dbReference type="ARBA" id="ARBA00022692"/>
    </source>
</evidence>
<comment type="subunit">
    <text evidence="9">The complex comprises the extracytoplasmic solute receptor protein and the two transmembrane proteins.</text>
</comment>
<evidence type="ECO:0000256" key="9">
    <source>
        <dbReference type="RuleBase" id="RU369079"/>
    </source>
</evidence>
<gene>
    <name evidence="11" type="ORF">SAMN02745148_02248</name>
</gene>
<evidence type="ECO:0000313" key="11">
    <source>
        <dbReference type="EMBL" id="SHF29217.1"/>
    </source>
</evidence>
<comment type="function">
    <text evidence="9">Part of the tripartite ATP-independent periplasmic (TRAP) transport system.</text>
</comment>
<proteinExistence type="inferred from homology"/>
<feature type="domain" description="Tripartite ATP-independent periplasmic transporters DctQ component" evidence="10">
    <location>
        <begin position="49"/>
        <end position="178"/>
    </location>
</feature>
<dbReference type="GO" id="GO:0005886">
    <property type="term" value="C:plasma membrane"/>
    <property type="evidence" value="ECO:0007669"/>
    <property type="project" value="UniProtKB-SubCell"/>
</dbReference>
<dbReference type="InterPro" id="IPR007387">
    <property type="entry name" value="TRAP_DctQ"/>
</dbReference>
<evidence type="ECO:0000256" key="7">
    <source>
        <dbReference type="ARBA" id="ARBA00023136"/>
    </source>
</evidence>
<feature type="transmembrane region" description="Helical" evidence="9">
    <location>
        <begin position="113"/>
        <end position="133"/>
    </location>
</feature>
<feature type="transmembrane region" description="Helical" evidence="9">
    <location>
        <begin position="153"/>
        <end position="175"/>
    </location>
</feature>
<dbReference type="InterPro" id="IPR055348">
    <property type="entry name" value="DctQ"/>
</dbReference>
<keyword evidence="7 9" id="KW-0472">Membrane</keyword>
<comment type="similarity">
    <text evidence="8 9">Belongs to the TRAP transporter small permease family.</text>
</comment>
<name>A0A1M5AGE5_9GAMM</name>
<evidence type="ECO:0000256" key="3">
    <source>
        <dbReference type="ARBA" id="ARBA00022475"/>
    </source>
</evidence>
<keyword evidence="12" id="KW-1185">Reference proteome</keyword>
<organism evidence="11 12">
    <name type="scientific">Modicisalibacter ilicicola DSM 19980</name>
    <dbReference type="NCBI Taxonomy" id="1121942"/>
    <lineage>
        <taxon>Bacteria</taxon>
        <taxon>Pseudomonadati</taxon>
        <taxon>Pseudomonadota</taxon>
        <taxon>Gammaproteobacteria</taxon>
        <taxon>Oceanospirillales</taxon>
        <taxon>Halomonadaceae</taxon>
        <taxon>Modicisalibacter</taxon>
    </lineage>
</organism>
<evidence type="ECO:0000256" key="4">
    <source>
        <dbReference type="ARBA" id="ARBA00022519"/>
    </source>
</evidence>
<comment type="subcellular location">
    <subcellularLocation>
        <location evidence="1 9">Cell inner membrane</location>
        <topology evidence="1 9">Multi-pass membrane protein</topology>
    </subcellularLocation>
</comment>
<evidence type="ECO:0000256" key="8">
    <source>
        <dbReference type="ARBA" id="ARBA00038436"/>
    </source>
</evidence>
<reference evidence="11 12" key="1">
    <citation type="submission" date="2016-11" db="EMBL/GenBank/DDBJ databases">
        <authorList>
            <person name="Jaros S."/>
            <person name="Januszkiewicz K."/>
            <person name="Wedrychowicz H."/>
        </authorList>
    </citation>
    <scope>NUCLEOTIDE SEQUENCE [LARGE SCALE GENOMIC DNA]</scope>
    <source>
        <strain evidence="11 12">DSM 19980</strain>
    </source>
</reference>
<dbReference type="PANTHER" id="PTHR35011">
    <property type="entry name" value="2,3-DIKETO-L-GULONATE TRAP TRANSPORTER SMALL PERMEASE PROTEIN YIAM"/>
    <property type="match status" value="1"/>
</dbReference>
<keyword evidence="3" id="KW-1003">Cell membrane</keyword>
<accession>A0A1M5AGE5</accession>
<keyword evidence="6 9" id="KW-1133">Transmembrane helix</keyword>
<keyword evidence="4 9" id="KW-0997">Cell inner membrane</keyword>
<feature type="transmembrane region" description="Helical" evidence="9">
    <location>
        <begin position="40"/>
        <end position="58"/>
    </location>
</feature>
<dbReference type="RefSeq" id="WP_175546959.1">
    <property type="nucleotide sequence ID" value="NZ_FQUJ01000009.1"/>
</dbReference>
<sequence length="205" mass="22708">MSTTDNDEFADSLRRLPGGLLGVARGLDKADSAMAWVERWLIVGCIFGMAIASIANVIGRNVFNYSLPFTEEIMQVLQIWLTFIGISYGARAGRHIRVTALVDALPELLRKTVLILAQLITCLLLAYLAYLAYGYVMSLAESKRVMPSLRWPLYILYSVVPAGLALGSVQFFLSVMRNLLSTGRWLSWKSPEVEAEDAEVDDTGI</sequence>